<evidence type="ECO:0000259" key="1">
    <source>
        <dbReference type="Pfam" id="PF00248"/>
    </source>
</evidence>
<dbReference type="InterPro" id="IPR036812">
    <property type="entry name" value="NAD(P)_OxRdtase_dom_sf"/>
</dbReference>
<dbReference type="Gene3D" id="3.20.20.100">
    <property type="entry name" value="NADP-dependent oxidoreductase domain"/>
    <property type="match status" value="1"/>
</dbReference>
<dbReference type="SUPFAM" id="SSF51430">
    <property type="entry name" value="NAD(P)-linked oxidoreductase"/>
    <property type="match status" value="1"/>
</dbReference>
<name>A0A397NN87_9SPHN</name>
<dbReference type="InterPro" id="IPR023210">
    <property type="entry name" value="NADP_OxRdtase_dom"/>
</dbReference>
<gene>
    <name evidence="2" type="ORF">DFR49_4002</name>
</gene>
<dbReference type="PANTHER" id="PTHR42686">
    <property type="entry name" value="GH17980P-RELATED"/>
    <property type="match status" value="1"/>
</dbReference>
<sequence>MQECRREERATDDAVADDAFAMTTLDRSTLGAIGFGAAPLGNLYRSLTDAAARATIRAAWNAGIRYFDTAPHYGFGLSEKRLGSALAEIDPDEQAIVSTKVGRRLDPVPDADLTRPRQGFVSPEPVESVFDYGYDAVMRGYEASRARLRRDRIDVLYAHDLGRLTHGDAHPHHFCAFLDGGYKAMRALRDGGAVRAIGIGVNEVAICEQVLAHADLDLILLAGRYTLLEQDSLQTLLPLCERRSVGVVIGGPYNSGILAQGVGGGAPVHYDYEPPPADIVARVARIEALCAAHGVPMAAAALQFPLAHPQIASVIPGMASPDEAAATIAAMATPLPPALWADLKRAGLLRPDAPVPGIAE</sequence>
<dbReference type="EMBL" id="QXDC01000005">
    <property type="protein sequence ID" value="RIA36717.1"/>
    <property type="molecule type" value="Genomic_DNA"/>
</dbReference>
<evidence type="ECO:0000313" key="3">
    <source>
        <dbReference type="Proteomes" id="UP000266568"/>
    </source>
</evidence>
<accession>A0A397NN87</accession>
<proteinExistence type="predicted"/>
<organism evidence="2 3">
    <name type="scientific">Hephaestia caeni</name>
    <dbReference type="NCBI Taxonomy" id="645617"/>
    <lineage>
        <taxon>Bacteria</taxon>
        <taxon>Pseudomonadati</taxon>
        <taxon>Pseudomonadota</taxon>
        <taxon>Alphaproteobacteria</taxon>
        <taxon>Sphingomonadales</taxon>
        <taxon>Sphingomonadaceae</taxon>
        <taxon>Hephaestia</taxon>
    </lineage>
</organism>
<protein>
    <submittedName>
        <fullName evidence="2">D-threo-aldose 1-dehydrogenase</fullName>
    </submittedName>
</protein>
<dbReference type="InterPro" id="IPR020471">
    <property type="entry name" value="AKR"/>
</dbReference>
<reference evidence="2 3" key="1">
    <citation type="submission" date="2018-08" db="EMBL/GenBank/DDBJ databases">
        <title>Genomic Encyclopedia of Type Strains, Phase IV (KMG-IV): sequencing the most valuable type-strain genomes for metagenomic binning, comparative biology and taxonomic classification.</title>
        <authorList>
            <person name="Goeker M."/>
        </authorList>
    </citation>
    <scope>NUCLEOTIDE SEQUENCE [LARGE SCALE GENOMIC DNA]</scope>
    <source>
        <strain evidence="2 3">DSM 25527</strain>
    </source>
</reference>
<dbReference type="Pfam" id="PF00248">
    <property type="entry name" value="Aldo_ket_red"/>
    <property type="match status" value="1"/>
</dbReference>
<dbReference type="Proteomes" id="UP000266568">
    <property type="component" value="Unassembled WGS sequence"/>
</dbReference>
<feature type="domain" description="NADP-dependent oxidoreductase" evidence="1">
    <location>
        <begin position="32"/>
        <end position="345"/>
    </location>
</feature>
<comment type="caution">
    <text evidence="2">The sequence shown here is derived from an EMBL/GenBank/DDBJ whole genome shotgun (WGS) entry which is preliminary data.</text>
</comment>
<dbReference type="AlphaFoldDB" id="A0A397NN87"/>
<keyword evidence="3" id="KW-1185">Reference proteome</keyword>
<dbReference type="PANTHER" id="PTHR42686:SF1">
    <property type="entry name" value="GH17980P-RELATED"/>
    <property type="match status" value="1"/>
</dbReference>
<dbReference type="GO" id="GO:0005829">
    <property type="term" value="C:cytosol"/>
    <property type="evidence" value="ECO:0007669"/>
    <property type="project" value="TreeGrafter"/>
</dbReference>
<evidence type="ECO:0000313" key="2">
    <source>
        <dbReference type="EMBL" id="RIA36717.1"/>
    </source>
</evidence>
<dbReference type="GO" id="GO:0016491">
    <property type="term" value="F:oxidoreductase activity"/>
    <property type="evidence" value="ECO:0007669"/>
    <property type="project" value="InterPro"/>
</dbReference>